<dbReference type="SUPFAM" id="SSF53335">
    <property type="entry name" value="S-adenosyl-L-methionine-dependent methyltransferases"/>
    <property type="match status" value="1"/>
</dbReference>
<keyword evidence="5" id="KW-1185">Reference proteome</keyword>
<dbReference type="Pfam" id="PF00145">
    <property type="entry name" value="DNA_methylase"/>
    <property type="match status" value="1"/>
</dbReference>
<dbReference type="InterPro" id="IPR001525">
    <property type="entry name" value="C5_MeTfrase"/>
</dbReference>
<sequence>MPRTLHRTPVPSAYDDCEFSLTDLFCGGGGSSFGAEQVPGVRSVMAVNHWDLAVETHNQNMPDAGHDVIDIAKADPSRFPGTDLLWASPSCTFFSPARGEKQTFAQPETEPSLFDLLVDDD</sequence>
<dbReference type="InterPro" id="IPR029063">
    <property type="entry name" value="SAM-dependent_MTases_sf"/>
</dbReference>
<keyword evidence="1 4" id="KW-0489">Methyltransferase</keyword>
<dbReference type="GO" id="GO:0032259">
    <property type="term" value="P:methylation"/>
    <property type="evidence" value="ECO:0007669"/>
    <property type="project" value="UniProtKB-KW"/>
</dbReference>
<evidence type="ECO:0000313" key="4">
    <source>
        <dbReference type="EMBL" id="MEQ3542502.1"/>
    </source>
</evidence>
<dbReference type="EMBL" id="JBEDNP010000051">
    <property type="protein sequence ID" value="MEQ3542502.1"/>
    <property type="molecule type" value="Genomic_DNA"/>
</dbReference>
<evidence type="ECO:0000313" key="5">
    <source>
        <dbReference type="Proteomes" id="UP001464923"/>
    </source>
</evidence>
<evidence type="ECO:0000256" key="1">
    <source>
        <dbReference type="ARBA" id="ARBA00022603"/>
    </source>
</evidence>
<reference evidence="4 5" key="1">
    <citation type="submission" date="2024-03" db="EMBL/GenBank/DDBJ databases">
        <title>Draft genome sequence of Pseudonocardia tropica JCM 19149.</title>
        <authorList>
            <person name="Butdee W."/>
            <person name="Duangmal K."/>
        </authorList>
    </citation>
    <scope>NUCLEOTIDE SEQUENCE [LARGE SCALE GENOMIC DNA]</scope>
    <source>
        <strain evidence="4 5">JCM 19149</strain>
    </source>
</reference>
<keyword evidence="2" id="KW-0808">Transferase</keyword>
<gene>
    <name evidence="4" type="ORF">WHI96_27205</name>
</gene>
<evidence type="ECO:0000256" key="2">
    <source>
        <dbReference type="ARBA" id="ARBA00022679"/>
    </source>
</evidence>
<accession>A0ABV1K2Q3</accession>
<organism evidence="4 5">
    <name type="scientific">Pseudonocardia tropica</name>
    <dbReference type="NCBI Taxonomy" id="681289"/>
    <lineage>
        <taxon>Bacteria</taxon>
        <taxon>Bacillati</taxon>
        <taxon>Actinomycetota</taxon>
        <taxon>Actinomycetes</taxon>
        <taxon>Pseudonocardiales</taxon>
        <taxon>Pseudonocardiaceae</taxon>
        <taxon>Pseudonocardia</taxon>
    </lineage>
</organism>
<dbReference type="Proteomes" id="UP001464923">
    <property type="component" value="Unassembled WGS sequence"/>
</dbReference>
<dbReference type="GO" id="GO:0008168">
    <property type="term" value="F:methyltransferase activity"/>
    <property type="evidence" value="ECO:0007669"/>
    <property type="project" value="UniProtKB-KW"/>
</dbReference>
<name>A0ABV1K2Q3_9PSEU</name>
<proteinExistence type="predicted"/>
<protein>
    <submittedName>
        <fullName evidence="4">DNA cytosine methyltransferase</fullName>
    </submittedName>
</protein>
<keyword evidence="3" id="KW-0680">Restriction system</keyword>
<dbReference type="RefSeq" id="WP_349302493.1">
    <property type="nucleotide sequence ID" value="NZ_JBEDNP010000051.1"/>
</dbReference>
<dbReference type="Gene3D" id="3.40.50.150">
    <property type="entry name" value="Vaccinia Virus protein VP39"/>
    <property type="match status" value="1"/>
</dbReference>
<evidence type="ECO:0000256" key="3">
    <source>
        <dbReference type="ARBA" id="ARBA00022747"/>
    </source>
</evidence>
<comment type="caution">
    <text evidence="4">The sequence shown here is derived from an EMBL/GenBank/DDBJ whole genome shotgun (WGS) entry which is preliminary data.</text>
</comment>
<feature type="non-terminal residue" evidence="4">
    <location>
        <position position="121"/>
    </location>
</feature>